<accession>A0A4Y2EEV4</accession>
<dbReference type="AlphaFoldDB" id="A0A4Y2EEV4"/>
<dbReference type="Proteomes" id="UP000499080">
    <property type="component" value="Unassembled WGS sequence"/>
</dbReference>
<reference evidence="1 2" key="1">
    <citation type="journal article" date="2019" name="Sci. Rep.">
        <title>Orb-weaving spider Araneus ventricosus genome elucidates the spidroin gene catalogue.</title>
        <authorList>
            <person name="Kono N."/>
            <person name="Nakamura H."/>
            <person name="Ohtoshi R."/>
            <person name="Moran D.A.P."/>
            <person name="Shinohara A."/>
            <person name="Yoshida Y."/>
            <person name="Fujiwara M."/>
            <person name="Mori M."/>
            <person name="Tomita M."/>
            <person name="Arakawa K."/>
        </authorList>
    </citation>
    <scope>NUCLEOTIDE SEQUENCE [LARGE SCALE GENOMIC DNA]</scope>
</reference>
<name>A0A4Y2EEV4_ARAVE</name>
<comment type="caution">
    <text evidence="1">The sequence shown here is derived from an EMBL/GenBank/DDBJ whole genome shotgun (WGS) entry which is preliminary data.</text>
</comment>
<dbReference type="EMBL" id="BGPR01000570">
    <property type="protein sequence ID" value="GBM26809.1"/>
    <property type="molecule type" value="Genomic_DNA"/>
</dbReference>
<organism evidence="1 2">
    <name type="scientific">Araneus ventricosus</name>
    <name type="common">Orbweaver spider</name>
    <name type="synonym">Epeira ventricosa</name>
    <dbReference type="NCBI Taxonomy" id="182803"/>
    <lineage>
        <taxon>Eukaryota</taxon>
        <taxon>Metazoa</taxon>
        <taxon>Ecdysozoa</taxon>
        <taxon>Arthropoda</taxon>
        <taxon>Chelicerata</taxon>
        <taxon>Arachnida</taxon>
        <taxon>Araneae</taxon>
        <taxon>Araneomorphae</taxon>
        <taxon>Entelegynae</taxon>
        <taxon>Araneoidea</taxon>
        <taxon>Araneidae</taxon>
        <taxon>Araneus</taxon>
    </lineage>
</organism>
<gene>
    <name evidence="1" type="ORF">AVEN_32065_1</name>
</gene>
<proteinExistence type="predicted"/>
<protein>
    <submittedName>
        <fullName evidence="1">Uncharacterized protein</fullName>
    </submittedName>
</protein>
<sequence>MTNLSALIYELVVLPECRLAVLQLTGTPVKNEYIIKKEVDAGGNLDTEDLDNEECIIWSEQAKTELGF</sequence>
<evidence type="ECO:0000313" key="2">
    <source>
        <dbReference type="Proteomes" id="UP000499080"/>
    </source>
</evidence>
<keyword evidence="2" id="KW-1185">Reference proteome</keyword>
<evidence type="ECO:0000313" key="1">
    <source>
        <dbReference type="EMBL" id="GBM26809.1"/>
    </source>
</evidence>